<dbReference type="EMBL" id="AKHW03006228">
    <property type="protein sequence ID" value="KYO22887.1"/>
    <property type="molecule type" value="Genomic_DNA"/>
</dbReference>
<dbReference type="InterPro" id="IPR007110">
    <property type="entry name" value="Ig-like_dom"/>
</dbReference>
<keyword evidence="5 11" id="KW-0472">Membrane</keyword>
<evidence type="ECO:0000256" key="3">
    <source>
        <dbReference type="ARBA" id="ARBA00022729"/>
    </source>
</evidence>
<comment type="caution">
    <text evidence="13">The sequence shown here is derived from an EMBL/GenBank/DDBJ whole genome shotgun (WGS) entry which is preliminary data.</text>
</comment>
<keyword evidence="3" id="KW-0732">Signal</keyword>
<dbReference type="InterPro" id="IPR003599">
    <property type="entry name" value="Ig_sub"/>
</dbReference>
<keyword evidence="6" id="KW-1015">Disulfide bond</keyword>
<keyword evidence="14" id="KW-1185">Reference proteome</keyword>
<evidence type="ECO:0000256" key="5">
    <source>
        <dbReference type="ARBA" id="ARBA00023136"/>
    </source>
</evidence>
<protein>
    <submittedName>
        <fullName evidence="13">Hepatitis A virus cellular receptor 1</fullName>
    </submittedName>
</protein>
<dbReference type="InterPro" id="IPR036179">
    <property type="entry name" value="Ig-like_dom_sf"/>
</dbReference>
<dbReference type="SUPFAM" id="SSF48726">
    <property type="entry name" value="Immunoglobulin"/>
    <property type="match status" value="1"/>
</dbReference>
<dbReference type="GO" id="GO:0016020">
    <property type="term" value="C:membrane"/>
    <property type="evidence" value="ECO:0007669"/>
    <property type="project" value="UniProtKB-SubCell"/>
</dbReference>
<dbReference type="Proteomes" id="UP000050525">
    <property type="component" value="Unassembled WGS sequence"/>
</dbReference>
<evidence type="ECO:0000259" key="12">
    <source>
        <dbReference type="PROSITE" id="PS50835"/>
    </source>
</evidence>
<comment type="similarity">
    <text evidence="9">Belongs to the immunoglobulin superfamily. TIM family.</text>
</comment>
<evidence type="ECO:0000256" key="6">
    <source>
        <dbReference type="ARBA" id="ARBA00023157"/>
    </source>
</evidence>
<reference evidence="13 14" key="1">
    <citation type="journal article" date="2012" name="Genome Biol.">
        <title>Sequencing three crocodilian genomes to illuminate the evolution of archosaurs and amniotes.</title>
        <authorList>
            <person name="St John J.A."/>
            <person name="Braun E.L."/>
            <person name="Isberg S.R."/>
            <person name="Miles L.G."/>
            <person name="Chong A.Y."/>
            <person name="Gongora J."/>
            <person name="Dalzell P."/>
            <person name="Moran C."/>
            <person name="Bed'hom B."/>
            <person name="Abzhanov A."/>
            <person name="Burgess S.C."/>
            <person name="Cooksey A.M."/>
            <person name="Castoe T.A."/>
            <person name="Crawford N.G."/>
            <person name="Densmore L.D."/>
            <person name="Drew J.C."/>
            <person name="Edwards S.V."/>
            <person name="Faircloth B.C."/>
            <person name="Fujita M.K."/>
            <person name="Greenwold M.J."/>
            <person name="Hoffmann F.G."/>
            <person name="Howard J.M."/>
            <person name="Iguchi T."/>
            <person name="Janes D.E."/>
            <person name="Khan S.Y."/>
            <person name="Kohno S."/>
            <person name="de Koning A.J."/>
            <person name="Lance S.L."/>
            <person name="McCarthy F.M."/>
            <person name="McCormack J.E."/>
            <person name="Merchant M.E."/>
            <person name="Peterson D.G."/>
            <person name="Pollock D.D."/>
            <person name="Pourmand N."/>
            <person name="Raney B.J."/>
            <person name="Roessler K.A."/>
            <person name="Sanford J.R."/>
            <person name="Sawyer R.H."/>
            <person name="Schmidt C.J."/>
            <person name="Triplett E.W."/>
            <person name="Tuberville T.D."/>
            <person name="Venegas-Anaya M."/>
            <person name="Howard J.T."/>
            <person name="Jarvis E.D."/>
            <person name="Guillette L.J.Jr."/>
            <person name="Glenn T.C."/>
            <person name="Green R.E."/>
            <person name="Ray D.A."/>
        </authorList>
    </citation>
    <scope>NUCLEOTIDE SEQUENCE [LARGE SCALE GENOMIC DNA]</scope>
    <source>
        <strain evidence="13">KSC_2009_1</strain>
    </source>
</reference>
<evidence type="ECO:0000256" key="7">
    <source>
        <dbReference type="ARBA" id="ARBA00023180"/>
    </source>
</evidence>
<feature type="domain" description="Ig-like" evidence="12">
    <location>
        <begin position="12"/>
        <end position="115"/>
    </location>
</feature>
<name>A0A151MEE9_ALLMI</name>
<organism evidence="13 14">
    <name type="scientific">Alligator mississippiensis</name>
    <name type="common">American alligator</name>
    <dbReference type="NCBI Taxonomy" id="8496"/>
    <lineage>
        <taxon>Eukaryota</taxon>
        <taxon>Metazoa</taxon>
        <taxon>Chordata</taxon>
        <taxon>Craniata</taxon>
        <taxon>Vertebrata</taxon>
        <taxon>Euteleostomi</taxon>
        <taxon>Archelosauria</taxon>
        <taxon>Archosauria</taxon>
        <taxon>Crocodylia</taxon>
        <taxon>Alligatoridae</taxon>
        <taxon>Alligatorinae</taxon>
        <taxon>Alligator</taxon>
    </lineage>
</organism>
<evidence type="ECO:0000256" key="9">
    <source>
        <dbReference type="ARBA" id="ARBA00038203"/>
    </source>
</evidence>
<proteinExistence type="inferred from homology"/>
<dbReference type="InterPro" id="IPR013783">
    <property type="entry name" value="Ig-like_fold"/>
</dbReference>
<evidence type="ECO:0000256" key="1">
    <source>
        <dbReference type="ARBA" id="ARBA00004479"/>
    </source>
</evidence>
<dbReference type="PANTHER" id="PTHR46608">
    <property type="entry name" value="T-CELL IMMUNOGLOBULIN AND MUCIN DOMAIN-CONTAINING PROTEIN 4"/>
    <property type="match status" value="1"/>
</dbReference>
<dbReference type="STRING" id="8496.A0A151MEE9"/>
<dbReference type="AlphaFoldDB" id="A0A151MEE9"/>
<dbReference type="PROSITE" id="PS50835">
    <property type="entry name" value="IG_LIKE"/>
    <property type="match status" value="1"/>
</dbReference>
<gene>
    <name evidence="13" type="primary">TIMD4</name>
    <name evidence="13" type="ORF">Y1Q_0010932</name>
</gene>
<evidence type="ECO:0000313" key="14">
    <source>
        <dbReference type="Proteomes" id="UP000050525"/>
    </source>
</evidence>
<evidence type="ECO:0000256" key="4">
    <source>
        <dbReference type="ARBA" id="ARBA00022989"/>
    </source>
</evidence>
<evidence type="ECO:0000256" key="2">
    <source>
        <dbReference type="ARBA" id="ARBA00022692"/>
    </source>
</evidence>
<dbReference type="GO" id="GO:0060097">
    <property type="term" value="P:cytoskeletal rearrangement involved in phagocytosis, engulfment"/>
    <property type="evidence" value="ECO:0007669"/>
    <property type="project" value="TreeGrafter"/>
</dbReference>
<keyword evidence="7" id="KW-0325">Glycoprotein</keyword>
<keyword evidence="13" id="KW-0675">Receptor</keyword>
<dbReference type="Gene3D" id="2.60.40.10">
    <property type="entry name" value="Immunoglobulins"/>
    <property type="match status" value="1"/>
</dbReference>
<feature type="region of interest" description="Disordered" evidence="10">
    <location>
        <begin position="427"/>
        <end position="448"/>
    </location>
</feature>
<dbReference type="eggNOG" id="ENOG502S1A2">
    <property type="taxonomic scope" value="Eukaryota"/>
</dbReference>
<dbReference type="GO" id="GO:0043277">
    <property type="term" value="P:apoptotic cell clearance"/>
    <property type="evidence" value="ECO:0007669"/>
    <property type="project" value="TreeGrafter"/>
</dbReference>
<keyword evidence="4 11" id="KW-1133">Transmembrane helix</keyword>
<accession>A0A151MEE9</accession>
<keyword evidence="8" id="KW-0393">Immunoglobulin domain</keyword>
<dbReference type="InterPro" id="IPR013106">
    <property type="entry name" value="Ig_V-set"/>
</dbReference>
<evidence type="ECO:0000313" key="13">
    <source>
        <dbReference type="EMBL" id="KYO22887.1"/>
    </source>
</evidence>
<evidence type="ECO:0000256" key="11">
    <source>
        <dbReference type="SAM" id="Phobius"/>
    </source>
</evidence>
<keyword evidence="2 11" id="KW-0812">Transmembrane</keyword>
<dbReference type="PANTHER" id="PTHR46608:SF3">
    <property type="entry name" value="T-CELL IMMUNOGLOBULIN AND MUCIN DOMAIN-CONTAINING PROTEIN 4"/>
    <property type="match status" value="1"/>
</dbReference>
<dbReference type="Pfam" id="PF07686">
    <property type="entry name" value="V-set"/>
    <property type="match status" value="1"/>
</dbReference>
<feature type="transmembrane region" description="Helical" evidence="11">
    <location>
        <begin position="388"/>
        <end position="410"/>
    </location>
</feature>
<evidence type="ECO:0000256" key="8">
    <source>
        <dbReference type="ARBA" id="ARBA00023319"/>
    </source>
</evidence>
<sequence>MIRRLDSDDFCPADCQAAAHAASQTVVRGVTGQSVTLPCFYRVARASDVTAMCWGQGRCPNSKCSNEIVRTDGLRVISSKSVRYQLTNRLGIGDVSLTIRNVDEGDGGIYCCRVEVPGWFNDIKQNLELKVERVMTTPPPPRPPTTTAPVPAVVTTHPAMPPAFPTDPALPDTTLAPQATALETTDAWPGRHGVTELYRTLGRIPDYVDASPSTERAESDDFALVTEGALHTAITTPPPPRPSATTALVPAVVTTHPAMPPAFPTGPALPDTTLAPQTTALETTDAWLGCYGMTELDRTLGWFIPWFYDSYLTHSTKSLFITGTDPPATVQDPPEQMAVDSSSYAPFSTRDTPVYTLAADRETSPESQHGEPPENTDHLGQLEQGIPVLPLATGGAVVLLALMLLLLYLWRCQHKRKYQLTVTESTAPSEEPEKAFSGIEGENGLFTL</sequence>
<dbReference type="GO" id="GO:0001786">
    <property type="term" value="F:phosphatidylserine binding"/>
    <property type="evidence" value="ECO:0007669"/>
    <property type="project" value="TreeGrafter"/>
</dbReference>
<dbReference type="SMART" id="SM00409">
    <property type="entry name" value="IG"/>
    <property type="match status" value="1"/>
</dbReference>
<feature type="compositionally biased region" description="Basic and acidic residues" evidence="10">
    <location>
        <begin position="360"/>
        <end position="377"/>
    </location>
</feature>
<evidence type="ECO:0000256" key="10">
    <source>
        <dbReference type="SAM" id="MobiDB-lite"/>
    </source>
</evidence>
<feature type="region of interest" description="Disordered" evidence="10">
    <location>
        <begin position="360"/>
        <end position="380"/>
    </location>
</feature>
<comment type="subcellular location">
    <subcellularLocation>
        <location evidence="1">Membrane</location>
        <topology evidence="1">Single-pass type I membrane protein</topology>
    </subcellularLocation>
</comment>
<dbReference type="FunFam" id="2.60.40.10:FF:000774">
    <property type="entry name" value="Hepatitis A virus cellular receptor 1"/>
    <property type="match status" value="1"/>
</dbReference>